<reference evidence="6 7" key="1">
    <citation type="submission" date="2017-06" db="EMBL/GenBank/DDBJ databases">
        <title>A platform for efficient transgenesis in Macrostomum lignano, a flatworm model organism for stem cell research.</title>
        <authorList>
            <person name="Berezikov E."/>
        </authorList>
    </citation>
    <scope>NUCLEOTIDE SEQUENCE [LARGE SCALE GENOMIC DNA]</scope>
    <source>
        <strain evidence="6">DV1</strain>
        <tissue evidence="6">Whole organism</tissue>
    </source>
</reference>
<evidence type="ECO:0000256" key="1">
    <source>
        <dbReference type="ARBA" id="ARBA00004123"/>
    </source>
</evidence>
<dbReference type="InterPro" id="IPR010301">
    <property type="entry name" value="RRP1"/>
</dbReference>
<accession>A0A267F8U9</accession>
<name>A0A267F8U9_9PLAT</name>
<keyword evidence="7" id="KW-1185">Reference proteome</keyword>
<gene>
    <name evidence="6" type="ORF">BOX15_Mlig003350g1</name>
</gene>
<organism evidence="6 7">
    <name type="scientific">Macrostomum lignano</name>
    <dbReference type="NCBI Taxonomy" id="282301"/>
    <lineage>
        <taxon>Eukaryota</taxon>
        <taxon>Metazoa</taxon>
        <taxon>Spiralia</taxon>
        <taxon>Lophotrochozoa</taxon>
        <taxon>Platyhelminthes</taxon>
        <taxon>Rhabditophora</taxon>
        <taxon>Macrostomorpha</taxon>
        <taxon>Macrostomida</taxon>
        <taxon>Macrostomidae</taxon>
        <taxon>Macrostomum</taxon>
    </lineage>
</organism>
<evidence type="ECO:0000256" key="5">
    <source>
        <dbReference type="SAM" id="MobiDB-lite"/>
    </source>
</evidence>
<dbReference type="EMBL" id="NIVC01001262">
    <property type="protein sequence ID" value="PAA70168.1"/>
    <property type="molecule type" value="Genomic_DNA"/>
</dbReference>
<feature type="compositionally biased region" description="Polar residues" evidence="5">
    <location>
        <begin position="275"/>
        <end position="284"/>
    </location>
</feature>
<evidence type="ECO:0000313" key="7">
    <source>
        <dbReference type="Proteomes" id="UP000215902"/>
    </source>
</evidence>
<feature type="region of interest" description="Disordered" evidence="5">
    <location>
        <begin position="334"/>
        <end position="379"/>
    </location>
</feature>
<sequence>GLHYMLWMQDQPIKHEDIVDMICSLLGAISSPKNKLNFIKALFETEAREWSSIDFWRADKFMMLVRRFLKASLAFLQSNEWSSELVSQFVQILRDSVVNADFNQPSNGLKLHLADIVCEELSITTAGPDAVLAILRPFIDIVASGMHKHHVVDKVEQAVLQYLADQALYQAESAQQDSVESEVCLVDIDMEELCKCLFALGSDPSVKSPNRKRLFHWYKTFRNILSGNVGPEGLVPAGPTLGKEEITAAVARLIKQENKRRKKKKAKRLVEDGQAGSSNTQPSAPASGAKLAKVKTPKALAKQKQTVGGAKSSLALAKRKPLLLALHLRVPALKRSLEWPSPPKAQELPSSLGSRQNPMRNRPPSKERLKFQPKRSRLS</sequence>
<feature type="non-terminal residue" evidence="6">
    <location>
        <position position="1"/>
    </location>
</feature>
<dbReference type="PANTHER" id="PTHR13026:SF0">
    <property type="entry name" value="RIBOSOMAL RNA PROCESSING 1B"/>
    <property type="match status" value="1"/>
</dbReference>
<dbReference type="GO" id="GO:0030688">
    <property type="term" value="C:preribosome, small subunit precursor"/>
    <property type="evidence" value="ECO:0007669"/>
    <property type="project" value="InterPro"/>
</dbReference>
<feature type="compositionally biased region" description="Basic residues" evidence="5">
    <location>
        <begin position="258"/>
        <end position="267"/>
    </location>
</feature>
<comment type="subcellular location">
    <subcellularLocation>
        <location evidence="1">Nucleus</location>
    </subcellularLocation>
</comment>
<comment type="caution">
    <text evidence="6">The sequence shown here is derived from an EMBL/GenBank/DDBJ whole genome shotgun (WGS) entry which is preliminary data.</text>
</comment>
<dbReference type="GO" id="GO:0005634">
    <property type="term" value="C:nucleus"/>
    <property type="evidence" value="ECO:0007669"/>
    <property type="project" value="UniProtKB-SubCell"/>
</dbReference>
<dbReference type="Proteomes" id="UP000215902">
    <property type="component" value="Unassembled WGS sequence"/>
</dbReference>
<dbReference type="PANTHER" id="PTHR13026">
    <property type="entry name" value="NNP-1 PROTEIN NOVEL NUCLEAR PROTEIN 1 NOP52"/>
    <property type="match status" value="1"/>
</dbReference>
<keyword evidence="4" id="KW-0539">Nucleus</keyword>
<dbReference type="Pfam" id="PF05997">
    <property type="entry name" value="Nop52"/>
    <property type="match status" value="1"/>
</dbReference>
<dbReference type="STRING" id="282301.A0A267F8U9"/>
<evidence type="ECO:0000313" key="6">
    <source>
        <dbReference type="EMBL" id="PAA70168.1"/>
    </source>
</evidence>
<comment type="similarity">
    <text evidence="2">Belongs to the RRP1 family.</text>
</comment>
<protein>
    <submittedName>
        <fullName evidence="6">Uncharacterized protein</fullName>
    </submittedName>
</protein>
<feature type="compositionally biased region" description="Polar residues" evidence="5">
    <location>
        <begin position="348"/>
        <end position="359"/>
    </location>
</feature>
<evidence type="ECO:0000256" key="2">
    <source>
        <dbReference type="ARBA" id="ARBA00006374"/>
    </source>
</evidence>
<keyword evidence="3" id="KW-0698">rRNA processing</keyword>
<feature type="region of interest" description="Disordered" evidence="5">
    <location>
        <begin position="257"/>
        <end position="297"/>
    </location>
</feature>
<proteinExistence type="inferred from homology"/>
<evidence type="ECO:0000256" key="4">
    <source>
        <dbReference type="ARBA" id="ARBA00023242"/>
    </source>
</evidence>
<dbReference type="GO" id="GO:0006364">
    <property type="term" value="P:rRNA processing"/>
    <property type="evidence" value="ECO:0007669"/>
    <property type="project" value="UniProtKB-KW"/>
</dbReference>
<evidence type="ECO:0000256" key="3">
    <source>
        <dbReference type="ARBA" id="ARBA00022552"/>
    </source>
</evidence>
<dbReference type="AlphaFoldDB" id="A0A267F8U9"/>
<dbReference type="OrthoDB" id="2019504at2759"/>